<evidence type="ECO:0000313" key="3">
    <source>
        <dbReference type="Proteomes" id="UP000501669"/>
    </source>
</evidence>
<dbReference type="RefSeq" id="WP_169431359.1">
    <property type="nucleotide sequence ID" value="NZ_CP027561.1"/>
</dbReference>
<feature type="domain" description="FAD-dependent urate hydroxylase HpyO/Asp monooxygenase CreE-like FAD/NAD(P)-binding" evidence="1">
    <location>
        <begin position="5"/>
        <end position="152"/>
    </location>
</feature>
<accession>A0A7Z3H0P0</accession>
<proteinExistence type="predicted"/>
<evidence type="ECO:0000313" key="2">
    <source>
        <dbReference type="EMBL" id="QJP96819.1"/>
    </source>
</evidence>
<gene>
    <name evidence="2" type="ORF">C6Y56_20410</name>
</gene>
<dbReference type="InterPro" id="IPR036188">
    <property type="entry name" value="FAD/NAD-bd_sf"/>
</dbReference>
<dbReference type="InterPro" id="IPR038732">
    <property type="entry name" value="HpyO/CreE_NAD-binding"/>
</dbReference>
<evidence type="ECO:0000259" key="1">
    <source>
        <dbReference type="Pfam" id="PF13454"/>
    </source>
</evidence>
<dbReference type="Proteomes" id="UP000501669">
    <property type="component" value="Chromosome"/>
</dbReference>
<dbReference type="Gene3D" id="3.50.50.60">
    <property type="entry name" value="FAD/NAD(P)-binding domain"/>
    <property type="match status" value="1"/>
</dbReference>
<dbReference type="PANTHER" id="PTHR40254:SF1">
    <property type="entry name" value="BLR0577 PROTEIN"/>
    <property type="match status" value="1"/>
</dbReference>
<dbReference type="PANTHER" id="PTHR40254">
    <property type="entry name" value="BLR0577 PROTEIN"/>
    <property type="match status" value="1"/>
</dbReference>
<protein>
    <recommendedName>
        <fullName evidence="1">FAD-dependent urate hydroxylase HpyO/Asp monooxygenase CreE-like FAD/NAD(P)-binding domain-containing protein</fullName>
    </recommendedName>
</protein>
<sequence>MKTLVIIGAGFSGAVTAVQFLQVCEPGTHVVLLNRSGEMARGLAYGTSSSRHLLNVPAGNMSALVDQPDHFLHFCEGRLPGTTSSTFVPRKLYGDYLSWLLADAGHNCREGVTFERITCEANSLEYQDGKARISLVDGRNLIADHVILAFGNFSPFNPSITSVARDAGRYLADPWSGAIEEPIDPQAPILLLGAGLTALDVALTLDQQGHRGGVYMLSRRGVRPLPHRASRHVESIAGEVVQSLQSASPTALGYLRRIRELVRLAAEREIDWRDIVGALRPITAHLWGRLNEVERRRFLRHLQVYWDAHRHRVAPESFKAFSAQIEQGRLRPMAGRIQSIERLAKGLRVHVEQRGKSTVETVDVSHVINCTGPNSNLARVDDRLIVQLRQAGLIKLDSLGLGIRVDESLCVLDAHGNTVPWLSYVGPMLKAQFWEATAVPELRKYAKDLALRVATSISR</sequence>
<dbReference type="Pfam" id="PF13454">
    <property type="entry name" value="NAD_binding_9"/>
    <property type="match status" value="1"/>
</dbReference>
<name>A0A7Z3H0P0_PSEFL</name>
<reference evidence="2 3" key="1">
    <citation type="submission" date="2018-03" db="EMBL/GenBank/DDBJ databases">
        <title>Complete genome sequence of Pseudomonas fluorescens sp. G7.</title>
        <authorList>
            <person name="Gao C.-H."/>
            <person name="Li Z."/>
            <person name="Cai P."/>
        </authorList>
    </citation>
    <scope>NUCLEOTIDE SEQUENCE [LARGE SCALE GENOMIC DNA]</scope>
    <source>
        <strain evidence="2 3">G7</strain>
    </source>
</reference>
<organism evidence="2 3">
    <name type="scientific">Pseudomonas fluorescens</name>
    <dbReference type="NCBI Taxonomy" id="294"/>
    <lineage>
        <taxon>Bacteria</taxon>
        <taxon>Pseudomonadati</taxon>
        <taxon>Pseudomonadota</taxon>
        <taxon>Gammaproteobacteria</taxon>
        <taxon>Pseudomonadales</taxon>
        <taxon>Pseudomonadaceae</taxon>
        <taxon>Pseudomonas</taxon>
    </lineage>
</organism>
<dbReference type="SUPFAM" id="SSF51905">
    <property type="entry name" value="FAD/NAD(P)-binding domain"/>
    <property type="match status" value="2"/>
</dbReference>
<dbReference type="AlphaFoldDB" id="A0A7Z3H0P0"/>
<dbReference type="EMBL" id="CP027561">
    <property type="protein sequence ID" value="QJP96819.1"/>
    <property type="molecule type" value="Genomic_DNA"/>
</dbReference>
<dbReference type="InterPro" id="IPR052189">
    <property type="entry name" value="L-asp_N-monooxygenase_NS-form"/>
</dbReference>